<dbReference type="InterPro" id="IPR056594">
    <property type="entry name" value="AT5G49610-like_b-prop"/>
</dbReference>
<proteinExistence type="predicted"/>
<sequence>MRNVLVANSSRPLRRSFLESERAPAFTDGMDGCRASPAPASLPDNDDLLLEILLRLPPLPSSLPRASLVCKRWRRLLSDPQFLRRFRAHHRKPPMLGFFFVDFDNDDGPIPVFTPTLATPDRIPPARFSFPNHSREGLFFLECRHGLALLFNWRKLESVVWDPITGFRLSIAIPTEMKRNDRHHHFKCDLYNGAVMRNCCSGAFKVVTVFSNRLYKLAWACLYDSESGKWGNIISTAVPSSTYLAQPSVLVGNAVCWLLHFRGAGVLRFDTDKQSLDVIQMPEDIHDTDDSCVDLLRTADGGLGIAILSKQRIQLWGQTAVSDRVVGWVLQKTIELDKLISLTPLMETQHPTTIVGFDEDNNVFFLSTAIDTFMIQLESMKFTTLPKDDSIRLYYPYTSFYTTGWGIGGGDDRSEMLNNARADFPV</sequence>
<evidence type="ECO:0000313" key="2">
    <source>
        <dbReference type="EMBL" id="PAN19995.1"/>
    </source>
</evidence>
<gene>
    <name evidence="2" type="ORF">PAHAL_3G312100</name>
</gene>
<protein>
    <recommendedName>
        <fullName evidence="1">F-box domain-containing protein</fullName>
    </recommendedName>
</protein>
<dbReference type="Gramene" id="PAN19995">
    <property type="protein sequence ID" value="PAN19995"/>
    <property type="gene ID" value="PAHAL_3G312100"/>
</dbReference>
<dbReference type="Proteomes" id="UP000243499">
    <property type="component" value="Chromosome 3"/>
</dbReference>
<dbReference type="PANTHER" id="PTHR32133">
    <property type="entry name" value="OS07G0120400 PROTEIN"/>
    <property type="match status" value="1"/>
</dbReference>
<dbReference type="SUPFAM" id="SSF81383">
    <property type="entry name" value="F-box domain"/>
    <property type="match status" value="1"/>
</dbReference>
<dbReference type="InterPro" id="IPR036047">
    <property type="entry name" value="F-box-like_dom_sf"/>
</dbReference>
<dbReference type="Pfam" id="PF12937">
    <property type="entry name" value="F-box-like"/>
    <property type="match status" value="1"/>
</dbReference>
<dbReference type="AlphaFoldDB" id="A0A2S3HD87"/>
<dbReference type="EMBL" id="CM008048">
    <property type="protein sequence ID" value="PAN19995.1"/>
    <property type="molecule type" value="Genomic_DNA"/>
</dbReference>
<dbReference type="SMART" id="SM00256">
    <property type="entry name" value="FBOX"/>
    <property type="match status" value="1"/>
</dbReference>
<organism evidence="2">
    <name type="scientific">Panicum hallii</name>
    <dbReference type="NCBI Taxonomy" id="206008"/>
    <lineage>
        <taxon>Eukaryota</taxon>
        <taxon>Viridiplantae</taxon>
        <taxon>Streptophyta</taxon>
        <taxon>Embryophyta</taxon>
        <taxon>Tracheophyta</taxon>
        <taxon>Spermatophyta</taxon>
        <taxon>Magnoliopsida</taxon>
        <taxon>Liliopsida</taxon>
        <taxon>Poales</taxon>
        <taxon>Poaceae</taxon>
        <taxon>PACMAD clade</taxon>
        <taxon>Panicoideae</taxon>
        <taxon>Panicodae</taxon>
        <taxon>Paniceae</taxon>
        <taxon>Panicinae</taxon>
        <taxon>Panicum</taxon>
        <taxon>Panicum sect. Panicum</taxon>
    </lineage>
</organism>
<reference evidence="2" key="1">
    <citation type="submission" date="2018-04" db="EMBL/GenBank/DDBJ databases">
        <title>WGS assembly of Panicum hallii.</title>
        <authorList>
            <person name="Lovell J."/>
            <person name="Jenkins J."/>
            <person name="Lowry D."/>
            <person name="Mamidi S."/>
            <person name="Sreedasyam A."/>
            <person name="Weng X."/>
            <person name="Barry K."/>
            <person name="Bonette J."/>
            <person name="Campitelli B."/>
            <person name="Daum C."/>
            <person name="Gordon S."/>
            <person name="Gould B."/>
            <person name="Lipzen A."/>
            <person name="Macqueen A."/>
            <person name="Palacio-Mejia J."/>
            <person name="Plott C."/>
            <person name="Shakirov E."/>
            <person name="Shu S."/>
            <person name="Yoshinaga Y."/>
            <person name="Zane M."/>
            <person name="Rokhsar D."/>
            <person name="Grimwood J."/>
            <person name="Schmutz J."/>
            <person name="Juenger T."/>
        </authorList>
    </citation>
    <scope>NUCLEOTIDE SEQUENCE [LARGE SCALE GENOMIC DNA]</scope>
    <source>
        <strain evidence="2">FIL2</strain>
    </source>
</reference>
<feature type="domain" description="F-box" evidence="1">
    <location>
        <begin position="42"/>
        <end position="86"/>
    </location>
</feature>
<dbReference type="Pfam" id="PF23635">
    <property type="entry name" value="Beta-prop_AT5G49610-like"/>
    <property type="match status" value="1"/>
</dbReference>
<name>A0A2S3HD87_9POAL</name>
<dbReference type="InterPro" id="IPR001810">
    <property type="entry name" value="F-box_dom"/>
</dbReference>
<dbReference type="Gene3D" id="1.20.1280.50">
    <property type="match status" value="1"/>
</dbReference>
<accession>A0A2S3HD87</accession>
<dbReference type="PANTHER" id="PTHR32133:SF134">
    <property type="entry name" value="OS05G0320100 PROTEIN"/>
    <property type="match status" value="1"/>
</dbReference>
<evidence type="ECO:0000259" key="1">
    <source>
        <dbReference type="SMART" id="SM00256"/>
    </source>
</evidence>